<sequence>MHALQIFPFRQRGFGQRDAAYGEQGKSPGEMRRNTYVIIEGCVGITWILERCC</sequence>
<dbReference type="GeneID" id="80884102"/>
<evidence type="ECO:0000313" key="2">
    <source>
        <dbReference type="Proteomes" id="UP001217417"/>
    </source>
</evidence>
<protein>
    <submittedName>
        <fullName evidence="1">Uncharacterized protein</fullName>
    </submittedName>
</protein>
<proteinExistence type="predicted"/>
<organism evidence="1 2">
    <name type="scientific">Lipomyces tetrasporus</name>
    <dbReference type="NCBI Taxonomy" id="54092"/>
    <lineage>
        <taxon>Eukaryota</taxon>
        <taxon>Fungi</taxon>
        <taxon>Dikarya</taxon>
        <taxon>Ascomycota</taxon>
        <taxon>Saccharomycotina</taxon>
        <taxon>Lipomycetes</taxon>
        <taxon>Lipomycetales</taxon>
        <taxon>Lipomycetaceae</taxon>
        <taxon>Lipomyces</taxon>
    </lineage>
</organism>
<gene>
    <name evidence="1" type="ORF">POJ06DRAFT_263838</name>
</gene>
<keyword evidence="2" id="KW-1185">Reference proteome</keyword>
<dbReference type="AlphaFoldDB" id="A0AAD7QJX0"/>
<dbReference type="Proteomes" id="UP001217417">
    <property type="component" value="Unassembled WGS sequence"/>
</dbReference>
<name>A0AAD7QJX0_9ASCO</name>
<evidence type="ECO:0000313" key="1">
    <source>
        <dbReference type="EMBL" id="KAJ8096553.1"/>
    </source>
</evidence>
<comment type="caution">
    <text evidence="1">The sequence shown here is derived from an EMBL/GenBank/DDBJ whole genome shotgun (WGS) entry which is preliminary data.</text>
</comment>
<dbReference type="EMBL" id="JARPMG010000014">
    <property type="protein sequence ID" value="KAJ8096553.1"/>
    <property type="molecule type" value="Genomic_DNA"/>
</dbReference>
<dbReference type="RefSeq" id="XP_056040003.1">
    <property type="nucleotide sequence ID" value="XM_056188936.1"/>
</dbReference>
<reference evidence="1" key="1">
    <citation type="submission" date="2023-03" db="EMBL/GenBank/DDBJ databases">
        <title>Near-Complete genome sequence of Lipomyces tetrasporous NRRL Y-64009, an oleaginous yeast capable of growing on lignocellulosic hydrolysates.</title>
        <authorList>
            <consortium name="Lawrence Berkeley National Laboratory"/>
            <person name="Jagtap S.S."/>
            <person name="Liu J.-J."/>
            <person name="Walukiewicz H.E."/>
            <person name="Pangilinan J."/>
            <person name="Lipzen A."/>
            <person name="Ahrendt S."/>
            <person name="Koriabine M."/>
            <person name="Cobaugh K."/>
            <person name="Salamov A."/>
            <person name="Yoshinaga Y."/>
            <person name="Ng V."/>
            <person name="Daum C."/>
            <person name="Grigoriev I.V."/>
            <person name="Slininger P.J."/>
            <person name="Dien B.S."/>
            <person name="Jin Y.-S."/>
            <person name="Rao C.V."/>
        </authorList>
    </citation>
    <scope>NUCLEOTIDE SEQUENCE</scope>
    <source>
        <strain evidence="1">NRRL Y-64009</strain>
    </source>
</reference>
<accession>A0AAD7QJX0</accession>